<feature type="transmembrane region" description="Helical" evidence="7">
    <location>
        <begin position="89"/>
        <end position="109"/>
    </location>
</feature>
<evidence type="ECO:0000256" key="4">
    <source>
        <dbReference type="ARBA" id="ARBA00022692"/>
    </source>
</evidence>
<feature type="domain" description="Glycine transporter" evidence="8">
    <location>
        <begin position="91"/>
        <end position="163"/>
    </location>
</feature>
<protein>
    <submittedName>
        <fullName evidence="9">Predicted membrane protein</fullName>
    </submittedName>
</protein>
<dbReference type="GO" id="GO:0005886">
    <property type="term" value="C:plasma membrane"/>
    <property type="evidence" value="ECO:0007669"/>
    <property type="project" value="UniProtKB-SubCell"/>
</dbReference>
<feature type="transmembrane region" description="Helical" evidence="7">
    <location>
        <begin position="115"/>
        <end position="136"/>
    </location>
</feature>
<evidence type="ECO:0000256" key="7">
    <source>
        <dbReference type="SAM" id="Phobius"/>
    </source>
</evidence>
<dbReference type="AlphaFoldDB" id="A0A2X3DJ76"/>
<evidence type="ECO:0000259" key="8">
    <source>
        <dbReference type="Pfam" id="PF03458"/>
    </source>
</evidence>
<feature type="transmembrane region" description="Helical" evidence="7">
    <location>
        <begin position="6"/>
        <end position="23"/>
    </location>
</feature>
<evidence type="ECO:0000256" key="5">
    <source>
        <dbReference type="ARBA" id="ARBA00022989"/>
    </source>
</evidence>
<feature type="domain" description="Glycine transporter" evidence="8">
    <location>
        <begin position="5"/>
        <end position="78"/>
    </location>
</feature>
<comment type="subcellular location">
    <subcellularLocation>
        <location evidence="1">Cell membrane</location>
        <topology evidence="1">Multi-pass membrane protein</topology>
    </subcellularLocation>
</comment>
<accession>A0A2X3DJ76</accession>
<comment type="similarity">
    <text evidence="2">Belongs to the UPF0126 family.</text>
</comment>
<dbReference type="PANTHER" id="PTHR30506">
    <property type="entry name" value="INNER MEMBRANE PROTEIN"/>
    <property type="match status" value="1"/>
</dbReference>
<gene>
    <name evidence="9" type="primary">yicG</name>
    <name evidence="9" type="ORF">NCTC13102_00787</name>
</gene>
<reference evidence="9 10" key="1">
    <citation type="submission" date="2018-06" db="EMBL/GenBank/DDBJ databases">
        <authorList>
            <consortium name="Pathogen Informatics"/>
            <person name="Doyle S."/>
        </authorList>
    </citation>
    <scope>NUCLEOTIDE SEQUENCE [LARGE SCALE GENOMIC DNA]</scope>
    <source>
        <strain evidence="9 10">NCTC13102</strain>
    </source>
</reference>
<evidence type="ECO:0000313" key="9">
    <source>
        <dbReference type="EMBL" id="SQB98330.1"/>
    </source>
</evidence>
<feature type="transmembrane region" description="Helical" evidence="7">
    <location>
        <begin position="64"/>
        <end position="82"/>
    </location>
</feature>
<dbReference type="Pfam" id="PF03458">
    <property type="entry name" value="Gly_transporter"/>
    <property type="match status" value="2"/>
</dbReference>
<evidence type="ECO:0000256" key="6">
    <source>
        <dbReference type="ARBA" id="ARBA00023136"/>
    </source>
</evidence>
<organism evidence="9 10">
    <name type="scientific">Helicobacter fennelliae</name>
    <dbReference type="NCBI Taxonomy" id="215"/>
    <lineage>
        <taxon>Bacteria</taxon>
        <taxon>Pseudomonadati</taxon>
        <taxon>Campylobacterota</taxon>
        <taxon>Epsilonproteobacteria</taxon>
        <taxon>Campylobacterales</taxon>
        <taxon>Helicobacteraceae</taxon>
        <taxon>Helicobacter</taxon>
    </lineage>
</organism>
<name>A0A2X3DJ76_9HELI</name>
<dbReference type="RefSeq" id="WP_112058483.1">
    <property type="nucleotide sequence ID" value="NZ_JAERIV010000037.1"/>
</dbReference>
<proteinExistence type="inferred from homology"/>
<evidence type="ECO:0000256" key="2">
    <source>
        <dbReference type="ARBA" id="ARBA00008193"/>
    </source>
</evidence>
<keyword evidence="3" id="KW-1003">Cell membrane</keyword>
<sequence length="207" mass="22191">MFLTILYIIGITAEGMSGALIAGRHKMDLMGVLFIALAAAIGGGSIRDVLFGHYPLTWVKHPEYIIVVCIAALLTTLIPKVIARLEKLFLVLDALGLVVFAVIGAEVALNAGYGVILVVCAAVITAVFGGVLRDIFCGIVPLVFRKELYAGVAIVSGLLYYCLINLAHLSAYNASIIVIVAGFTLRLLAIYYKLSLPIFSYEETPKT</sequence>
<keyword evidence="6 7" id="KW-0472">Membrane</keyword>
<keyword evidence="5 7" id="KW-1133">Transmembrane helix</keyword>
<dbReference type="InterPro" id="IPR005115">
    <property type="entry name" value="Gly_transporter"/>
</dbReference>
<keyword evidence="4 7" id="KW-0812">Transmembrane</keyword>
<feature type="transmembrane region" description="Helical" evidence="7">
    <location>
        <begin position="30"/>
        <end position="52"/>
    </location>
</feature>
<dbReference type="PANTHER" id="PTHR30506:SF3">
    <property type="entry name" value="UPF0126 INNER MEMBRANE PROTEIN YADS-RELATED"/>
    <property type="match status" value="1"/>
</dbReference>
<feature type="transmembrane region" description="Helical" evidence="7">
    <location>
        <begin position="172"/>
        <end position="192"/>
    </location>
</feature>
<evidence type="ECO:0000256" key="3">
    <source>
        <dbReference type="ARBA" id="ARBA00022475"/>
    </source>
</evidence>
<evidence type="ECO:0000313" key="10">
    <source>
        <dbReference type="Proteomes" id="UP000250166"/>
    </source>
</evidence>
<feature type="transmembrane region" description="Helical" evidence="7">
    <location>
        <begin position="148"/>
        <end position="166"/>
    </location>
</feature>
<dbReference type="EMBL" id="UAWL01000006">
    <property type="protein sequence ID" value="SQB98330.1"/>
    <property type="molecule type" value="Genomic_DNA"/>
</dbReference>
<dbReference type="Proteomes" id="UP000250166">
    <property type="component" value="Unassembled WGS sequence"/>
</dbReference>
<evidence type="ECO:0000256" key="1">
    <source>
        <dbReference type="ARBA" id="ARBA00004651"/>
    </source>
</evidence>